<evidence type="ECO:0000313" key="2">
    <source>
        <dbReference type="Proteomes" id="UP001589710"/>
    </source>
</evidence>
<dbReference type="Proteomes" id="UP001589710">
    <property type="component" value="Unassembled WGS sequence"/>
</dbReference>
<keyword evidence="2" id="KW-1185">Reference proteome</keyword>
<name>A0ABV5RM61_9ACTN</name>
<gene>
    <name evidence="1" type="ORF">ACFFTL_43605</name>
</gene>
<reference evidence="1 2" key="1">
    <citation type="submission" date="2024-09" db="EMBL/GenBank/DDBJ databases">
        <authorList>
            <person name="Sun Q."/>
            <person name="Mori K."/>
        </authorList>
    </citation>
    <scope>NUCLEOTIDE SEQUENCE [LARGE SCALE GENOMIC DNA]</scope>
    <source>
        <strain evidence="1 2">JCM 3331</strain>
    </source>
</reference>
<comment type="caution">
    <text evidence="1">The sequence shown here is derived from an EMBL/GenBank/DDBJ whole genome shotgun (WGS) entry which is preliminary data.</text>
</comment>
<proteinExistence type="predicted"/>
<dbReference type="RefSeq" id="WP_345511805.1">
    <property type="nucleotide sequence ID" value="NZ_BAAAXD010000012.1"/>
</dbReference>
<accession>A0ABV5RM61</accession>
<protein>
    <submittedName>
        <fullName evidence="1">Uncharacterized protein</fullName>
    </submittedName>
</protein>
<sequence>MTKPPKWGSSREATVGIELRGLRHHEDFALDFIDRGRPIPAQRLKFLGWFTEKAMREVENVFVKVRVIDRVGDTHERCINLPKRATRSPRHPDAPPS</sequence>
<evidence type="ECO:0000313" key="1">
    <source>
        <dbReference type="EMBL" id="MFB9578957.1"/>
    </source>
</evidence>
<dbReference type="EMBL" id="JBHMCG010000203">
    <property type="protein sequence ID" value="MFB9578957.1"/>
    <property type="molecule type" value="Genomic_DNA"/>
</dbReference>
<organism evidence="1 2">
    <name type="scientific">Streptomyces yanii</name>
    <dbReference type="NCBI Taxonomy" id="78510"/>
    <lineage>
        <taxon>Bacteria</taxon>
        <taxon>Bacillati</taxon>
        <taxon>Actinomycetota</taxon>
        <taxon>Actinomycetes</taxon>
        <taxon>Kitasatosporales</taxon>
        <taxon>Streptomycetaceae</taxon>
        <taxon>Streptomyces</taxon>
    </lineage>
</organism>